<protein>
    <submittedName>
        <fullName evidence="2">Uncharacterized protein</fullName>
    </submittedName>
</protein>
<proteinExistence type="predicted"/>
<dbReference type="Proteomes" id="UP000235672">
    <property type="component" value="Unassembled WGS sequence"/>
</dbReference>
<keyword evidence="3" id="KW-1185">Reference proteome</keyword>
<accession>A0A2J6QLG3</accession>
<feature type="region of interest" description="Disordered" evidence="1">
    <location>
        <begin position="310"/>
        <end position="365"/>
    </location>
</feature>
<dbReference type="EMBL" id="KZ613466">
    <property type="protein sequence ID" value="PMD27104.1"/>
    <property type="molecule type" value="Genomic_DNA"/>
</dbReference>
<evidence type="ECO:0000256" key="1">
    <source>
        <dbReference type="SAM" id="MobiDB-lite"/>
    </source>
</evidence>
<organism evidence="2 3">
    <name type="scientific">Hyaloscypha hepaticicola</name>
    <dbReference type="NCBI Taxonomy" id="2082293"/>
    <lineage>
        <taxon>Eukaryota</taxon>
        <taxon>Fungi</taxon>
        <taxon>Dikarya</taxon>
        <taxon>Ascomycota</taxon>
        <taxon>Pezizomycotina</taxon>
        <taxon>Leotiomycetes</taxon>
        <taxon>Helotiales</taxon>
        <taxon>Hyaloscyphaceae</taxon>
        <taxon>Hyaloscypha</taxon>
    </lineage>
</organism>
<name>A0A2J6QLG3_9HELO</name>
<reference evidence="2 3" key="1">
    <citation type="submission" date="2016-05" db="EMBL/GenBank/DDBJ databases">
        <title>A degradative enzymes factory behind the ericoid mycorrhizal symbiosis.</title>
        <authorList>
            <consortium name="DOE Joint Genome Institute"/>
            <person name="Martino E."/>
            <person name="Morin E."/>
            <person name="Grelet G."/>
            <person name="Kuo A."/>
            <person name="Kohler A."/>
            <person name="Daghino S."/>
            <person name="Barry K."/>
            <person name="Choi C."/>
            <person name="Cichocki N."/>
            <person name="Clum A."/>
            <person name="Copeland A."/>
            <person name="Hainaut M."/>
            <person name="Haridas S."/>
            <person name="Labutti K."/>
            <person name="Lindquist E."/>
            <person name="Lipzen A."/>
            <person name="Khouja H.-R."/>
            <person name="Murat C."/>
            <person name="Ohm R."/>
            <person name="Olson A."/>
            <person name="Spatafora J."/>
            <person name="Veneault-Fourrey C."/>
            <person name="Henrissat B."/>
            <person name="Grigoriev I."/>
            <person name="Martin F."/>
            <person name="Perotto S."/>
        </authorList>
    </citation>
    <scope>NUCLEOTIDE SEQUENCE [LARGE SCALE GENOMIC DNA]</scope>
    <source>
        <strain evidence="2 3">UAMH 7357</strain>
    </source>
</reference>
<feature type="region of interest" description="Disordered" evidence="1">
    <location>
        <begin position="155"/>
        <end position="185"/>
    </location>
</feature>
<dbReference type="AlphaFoldDB" id="A0A2J6QLG3"/>
<feature type="compositionally biased region" description="Polar residues" evidence="1">
    <location>
        <begin position="339"/>
        <end position="365"/>
    </location>
</feature>
<evidence type="ECO:0000313" key="3">
    <source>
        <dbReference type="Proteomes" id="UP000235672"/>
    </source>
</evidence>
<evidence type="ECO:0000313" key="2">
    <source>
        <dbReference type="EMBL" id="PMD27104.1"/>
    </source>
</evidence>
<gene>
    <name evidence="2" type="ORF">NA56DRAFT_653973</name>
</gene>
<feature type="region of interest" description="Disordered" evidence="1">
    <location>
        <begin position="212"/>
        <end position="253"/>
    </location>
</feature>
<sequence length="449" mass="50755">MDQDWDTWDKLYRRHYWRIDLGTATDREIREYTNARLYDLNDAFKSSSGPDAFEWFCEFCNDFKTFTAKDFSRLEQPYLEKVREQLRNWDIDVSQGDVIQSLLKLLKEYNKPITPPAPPAEITPPPQSPVNLPFASFHQESIPLHLQYKELPEERQQRLRQQQKRLQNRPKTQPAPKSRCLPQPSTCRHYNEDFNSRNALFRHLKVCKSPRSRASSVSSRVSRASSKSSASSTSKVSRASSTASSISSTSSTSSIASIEKVQLQILGQLYVIRSQDLSFLRKNDPLYGSPQNRQLHKSTAASLPKSAATYRQLPHPPNRRLHKSTAVTTPQNRRLRKSTAVSPQKSSVTQSTTDRPSPVESNTPEALESTVNAFTAITTTAVPHTSTSLTTGHPGKSSVPYTSASLTFKNPAKPTYNANDLHEIDGLHEINSFEHGYWEARTCYVASPN</sequence>